<dbReference type="Gene3D" id="3.10.450.10">
    <property type="match status" value="1"/>
</dbReference>
<protein>
    <submittedName>
        <fullName evidence="1">Uncharacterized protein</fullName>
    </submittedName>
</protein>
<dbReference type="EMBL" id="SBII01000011">
    <property type="protein sequence ID" value="RWW93722.1"/>
    <property type="molecule type" value="Genomic_DNA"/>
</dbReference>
<reference evidence="1 2" key="1">
    <citation type="submission" date="2019-01" db="EMBL/GenBank/DDBJ databases">
        <title>Flavobacterium sp. nov.,isolated from freshwater.</title>
        <authorList>
            <person name="Zhang R."/>
            <person name="Du Z.-J."/>
        </authorList>
    </citation>
    <scope>NUCLEOTIDE SEQUENCE [LARGE SCALE GENOMIC DNA]</scope>
    <source>
        <strain evidence="1 2">1E403</strain>
    </source>
</reference>
<proteinExistence type="predicted"/>
<dbReference type="RefSeq" id="WP_128390680.1">
    <property type="nucleotide sequence ID" value="NZ_SBII01000011.1"/>
</dbReference>
<dbReference type="AlphaFoldDB" id="A0A3S3SA02"/>
<accession>A0A3S3SA02</accession>
<evidence type="ECO:0000313" key="2">
    <source>
        <dbReference type="Proteomes" id="UP000287527"/>
    </source>
</evidence>
<organism evidence="1 2">
    <name type="scientific">Flavobacterium cerinum</name>
    <dbReference type="NCBI Taxonomy" id="2502784"/>
    <lineage>
        <taxon>Bacteria</taxon>
        <taxon>Pseudomonadati</taxon>
        <taxon>Bacteroidota</taxon>
        <taxon>Flavobacteriia</taxon>
        <taxon>Flavobacteriales</taxon>
        <taxon>Flavobacteriaceae</taxon>
        <taxon>Flavobacterium</taxon>
    </lineage>
</organism>
<evidence type="ECO:0000313" key="1">
    <source>
        <dbReference type="EMBL" id="RWW93722.1"/>
    </source>
</evidence>
<sequence length="94" mass="10348">MSDQVTAERVVLGGWTPYHKLTPNDQKVFDEAMKGHVGVHYTPQAVSTQVVAGTNYRFECTASIPPAEVIWRAIVEIFQPLNGGKPVITGIIRL</sequence>
<dbReference type="SUPFAM" id="SSF54403">
    <property type="entry name" value="Cystatin/monellin"/>
    <property type="match status" value="1"/>
</dbReference>
<dbReference type="OrthoDB" id="2051973at2"/>
<keyword evidence="2" id="KW-1185">Reference proteome</keyword>
<name>A0A3S3SA02_9FLAO</name>
<gene>
    <name evidence="1" type="ORF">EPI11_14390</name>
</gene>
<dbReference type="Proteomes" id="UP000287527">
    <property type="component" value="Unassembled WGS sequence"/>
</dbReference>
<comment type="caution">
    <text evidence="1">The sequence shown here is derived from an EMBL/GenBank/DDBJ whole genome shotgun (WGS) entry which is preliminary data.</text>
</comment>
<dbReference type="InterPro" id="IPR046350">
    <property type="entry name" value="Cystatin_sf"/>
</dbReference>